<dbReference type="EMBL" id="BGZO01000024">
    <property type="protein sequence ID" value="GBR76343.1"/>
    <property type="molecule type" value="Genomic_DNA"/>
</dbReference>
<comment type="caution">
    <text evidence="1">The sequence shown here is derived from an EMBL/GenBank/DDBJ whole genome shotgun (WGS) entry which is preliminary data.</text>
</comment>
<dbReference type="PANTHER" id="PTHR39517:SF1">
    <property type="entry name" value="LIPID-A-DISACCHARIDE SYNTHASE"/>
    <property type="match status" value="1"/>
</dbReference>
<sequence>MKRNILVISNGCGEDSIAITLLENLKKIMSEEEVAQADINIVALPLIGDGLLYKKADYYTVAAWHVLPSQGFFSPWNFLRDLRHGWLDNLRRQAKIIERESQTADLLVTVGDIWPVLLASFYGRRKKIVHIATAISAYLRHYSLTEIWLFKKYVSCVVCRDLYTCTELQKFGVNGFYAGNPMLDDPALRPANVHLGLGKNRRRLALVPSSRADAYQNILRMLNVVAAFPEKNNYQFVIAFAPSLSLDMLRNMLPGTGWHFIDLRGQKRPLAAELTGKGLTVQVVQGYFRECLNEAVAALGMTGTGNEQIAGLGIPLILLKGRSAAASRGRLRHYQKLLGEAVFVPRGSDEKIAKHIVNLLASAKRLQAMAEAGRTRLGAPGGAYFIARKIWHYLFS</sequence>
<accession>A0A388THL1</accession>
<reference evidence="1 2" key="1">
    <citation type="journal article" date="2019" name="ISME J.">
        <title>Genome analyses of uncultured TG2/ZB3 bacteria in 'Margulisbacteria' specifically attached to ectosymbiotic spirochetes of protists in the termite gut.</title>
        <authorList>
            <person name="Utami Y.D."/>
            <person name="Kuwahara H."/>
            <person name="Igai K."/>
            <person name="Murakami T."/>
            <person name="Sugaya K."/>
            <person name="Morikawa T."/>
            <person name="Nagura Y."/>
            <person name="Yuki M."/>
            <person name="Deevong P."/>
            <person name="Inoue T."/>
            <person name="Kihara K."/>
            <person name="Lo N."/>
            <person name="Yamada A."/>
            <person name="Ohkuma M."/>
            <person name="Hongoh Y."/>
        </authorList>
    </citation>
    <scope>NUCLEOTIDE SEQUENCE [LARGE SCALE GENOMIC DNA]</scope>
    <source>
        <strain evidence="1">NkOx7-02</strain>
    </source>
</reference>
<dbReference type="PANTHER" id="PTHR39517">
    <property type="entry name" value="SLL0192 PROTEIN"/>
    <property type="match status" value="1"/>
</dbReference>
<dbReference type="Proteomes" id="UP000275925">
    <property type="component" value="Unassembled WGS sequence"/>
</dbReference>
<gene>
    <name evidence="1" type="ORF">NO2_0905</name>
</gene>
<dbReference type="AlphaFoldDB" id="A0A388THL1"/>
<evidence type="ECO:0000313" key="2">
    <source>
        <dbReference type="Proteomes" id="UP000275925"/>
    </source>
</evidence>
<dbReference type="NCBIfam" id="TIGR03492">
    <property type="entry name" value="lipid-A-disaccharide synthase-related protein"/>
    <property type="match status" value="1"/>
</dbReference>
<evidence type="ECO:0008006" key="3">
    <source>
        <dbReference type="Google" id="ProtNLM"/>
    </source>
</evidence>
<protein>
    <recommendedName>
        <fullName evidence="3">Lipid-A-disaccharide synthase</fullName>
    </recommendedName>
</protein>
<dbReference type="InterPro" id="IPR019994">
    <property type="entry name" value="Lipid-A-disac_synthase-rel_put"/>
</dbReference>
<organism evidence="1 2">
    <name type="scientific">Candidatus Termititenax persephonae</name>
    <dbReference type="NCBI Taxonomy" id="2218525"/>
    <lineage>
        <taxon>Bacteria</taxon>
        <taxon>Bacillati</taxon>
        <taxon>Candidatus Margulisiibacteriota</taxon>
        <taxon>Candidatus Termititenacia</taxon>
        <taxon>Candidatus Termititenacales</taxon>
        <taxon>Candidatus Termititenacaceae</taxon>
        <taxon>Candidatus Termititenax</taxon>
    </lineage>
</organism>
<name>A0A388THL1_9BACT</name>
<proteinExistence type="predicted"/>
<dbReference type="SUPFAM" id="SSF53756">
    <property type="entry name" value="UDP-Glycosyltransferase/glycogen phosphorylase"/>
    <property type="match status" value="1"/>
</dbReference>
<keyword evidence="2" id="KW-1185">Reference proteome</keyword>
<evidence type="ECO:0000313" key="1">
    <source>
        <dbReference type="EMBL" id="GBR76343.1"/>
    </source>
</evidence>